<dbReference type="PANTHER" id="PTHR11188:SF17">
    <property type="entry name" value="FI21816P1"/>
    <property type="match status" value="1"/>
</dbReference>
<dbReference type="Pfam" id="PF02752">
    <property type="entry name" value="Arrestin_C"/>
    <property type="match status" value="1"/>
</dbReference>
<reference evidence="4" key="2">
    <citation type="submission" date="2020-06" db="EMBL/GenBank/DDBJ databases">
        <authorList>
            <person name="Ji K."/>
            <person name="Li J."/>
        </authorList>
    </citation>
    <scope>NUCLEOTIDE SEQUENCE</scope>
    <source>
        <strain evidence="4">JKM2019</strain>
        <tissue evidence="4">Whole body</tissue>
    </source>
</reference>
<dbReference type="PANTHER" id="PTHR11188">
    <property type="entry name" value="ARRESTIN DOMAIN CONTAINING PROTEIN"/>
    <property type="match status" value="1"/>
</dbReference>
<evidence type="ECO:0000256" key="1">
    <source>
        <dbReference type="ARBA" id="ARBA00005298"/>
    </source>
</evidence>
<reference evidence="5" key="4">
    <citation type="journal article" date="2022" name="Res Sq">
        <title>Comparative Genomics Reveals Insights into the Divergent Evolution of Astigmatic Mites and Household Pest Adaptations.</title>
        <authorList>
            <person name="Xiong Q."/>
            <person name="Wan A.T.-Y."/>
            <person name="Liu X.-Y."/>
            <person name="Fung C.S.-H."/>
            <person name="Xiao X."/>
            <person name="Malainual N."/>
            <person name="Hou J."/>
            <person name="Wang L."/>
            <person name="Wang M."/>
            <person name="Yang K."/>
            <person name="Cui Y."/>
            <person name="Leung E."/>
            <person name="Nong W."/>
            <person name="Shin S.-K."/>
            <person name="Au S."/>
            <person name="Jeong K.Y."/>
            <person name="Chew F.T."/>
            <person name="Hui J."/>
            <person name="Leung T.F."/>
            <person name="Tungtrongchitr A."/>
            <person name="Zhong N."/>
            <person name="Liu Z."/>
            <person name="Tsui S."/>
        </authorList>
    </citation>
    <scope>NUCLEOTIDE SEQUENCE</scope>
    <source>
        <strain evidence="5">Derf</strain>
        <tissue evidence="5">Whole organism</tissue>
    </source>
</reference>
<dbReference type="InterPro" id="IPR011022">
    <property type="entry name" value="Arrestin_C-like"/>
</dbReference>
<sequence length="322" mass="36549">MSYPFVSMKHHGHRSNKCSKKKQESEEMKIILEHNDIYLPGQYIRGAIVFNSVGEIPINECSVNLVCMAEVGWTDNPGIKDEGRSFHIKHKLMDVPFELSGNNGAESYYQLGHHEIPFEFYLPDNMNLPSSYQSRFGSIVYYIDVKMGEKIKRRDILVEIPIQKNLWLSVGGTSEKDFGVLSFASGRITMQATLRKKGYFRGEDLIVDYVIDNCSTATVKPRVTLFQTQIYMTGERHKTVESSLTEAVEGDEIGAHTLVDDGNLTVAIPVDIPLSIKSEYITLKYFLHLTLDIPLAIDIHINLPLTITTRAAMENTFDDRRH</sequence>
<accession>A0A922HWJ5</accession>
<proteinExistence type="inferred from homology"/>
<dbReference type="SMART" id="SM01017">
    <property type="entry name" value="Arrestin_C"/>
    <property type="match status" value="1"/>
</dbReference>
<protein>
    <submittedName>
        <fullName evidence="4 5">Arrestin domain-containing protein</fullName>
    </submittedName>
</protein>
<dbReference type="Proteomes" id="UP000828236">
    <property type="component" value="Unassembled WGS sequence"/>
</dbReference>
<dbReference type="Proteomes" id="UP000790347">
    <property type="component" value="Unassembled WGS sequence"/>
</dbReference>
<keyword evidence="6" id="KW-1185">Reference proteome</keyword>
<gene>
    <name evidence="5" type="primary">ARRDC3_1</name>
    <name evidence="5" type="ORF">DERF_009509</name>
    <name evidence="4" type="ORF">HUG17_7405</name>
</gene>
<dbReference type="AlphaFoldDB" id="A0A922HWJ5"/>
<feature type="compositionally biased region" description="Basic residues" evidence="2">
    <location>
        <begin position="8"/>
        <end position="20"/>
    </location>
</feature>
<dbReference type="Pfam" id="PF00339">
    <property type="entry name" value="Arrestin_N"/>
    <property type="match status" value="1"/>
</dbReference>
<dbReference type="EMBL" id="ASGP02000004">
    <property type="protein sequence ID" value="KAH9511023.1"/>
    <property type="molecule type" value="Genomic_DNA"/>
</dbReference>
<dbReference type="InterPro" id="IPR014752">
    <property type="entry name" value="Arrestin-like_C"/>
</dbReference>
<evidence type="ECO:0000313" key="5">
    <source>
        <dbReference type="EMBL" id="KAH9511023.1"/>
    </source>
</evidence>
<dbReference type="Gene3D" id="2.60.40.640">
    <property type="match status" value="2"/>
</dbReference>
<evidence type="ECO:0000256" key="2">
    <source>
        <dbReference type="SAM" id="MobiDB-lite"/>
    </source>
</evidence>
<evidence type="ECO:0000313" key="4">
    <source>
        <dbReference type="EMBL" id="KAH7637199.1"/>
    </source>
</evidence>
<dbReference type="GO" id="GO:0005737">
    <property type="term" value="C:cytoplasm"/>
    <property type="evidence" value="ECO:0007669"/>
    <property type="project" value="TreeGrafter"/>
</dbReference>
<dbReference type="InterPro" id="IPR014756">
    <property type="entry name" value="Ig_E-set"/>
</dbReference>
<evidence type="ECO:0000313" key="6">
    <source>
        <dbReference type="Proteomes" id="UP000790347"/>
    </source>
</evidence>
<feature type="domain" description="Arrestin C-terminal-like" evidence="3">
    <location>
        <begin position="184"/>
        <end position="312"/>
    </location>
</feature>
<reference evidence="5" key="1">
    <citation type="submission" date="2013-05" db="EMBL/GenBank/DDBJ databases">
        <authorList>
            <person name="Yim A.K.Y."/>
            <person name="Chan T.F."/>
            <person name="Ji K.M."/>
            <person name="Liu X.Y."/>
            <person name="Zhou J.W."/>
            <person name="Li R.Q."/>
            <person name="Yang K.Y."/>
            <person name="Li J."/>
            <person name="Li M."/>
            <person name="Law P.T.W."/>
            <person name="Wu Y.L."/>
            <person name="Cai Z.L."/>
            <person name="Qin H."/>
            <person name="Bao Y."/>
            <person name="Leung R.K.K."/>
            <person name="Ng P.K.S."/>
            <person name="Zou J."/>
            <person name="Zhong X.J."/>
            <person name="Ran P.X."/>
            <person name="Zhong N.S."/>
            <person name="Liu Z.G."/>
            <person name="Tsui S.K.W."/>
        </authorList>
    </citation>
    <scope>NUCLEOTIDE SEQUENCE</scope>
    <source>
        <strain evidence="5">Derf</strain>
        <tissue evidence="5">Whole organism</tissue>
    </source>
</reference>
<dbReference type="GO" id="GO:0015031">
    <property type="term" value="P:protein transport"/>
    <property type="evidence" value="ECO:0007669"/>
    <property type="project" value="TreeGrafter"/>
</dbReference>
<dbReference type="SUPFAM" id="SSF81296">
    <property type="entry name" value="E set domains"/>
    <property type="match status" value="2"/>
</dbReference>
<organism evidence="5 6">
    <name type="scientific">Dermatophagoides farinae</name>
    <name type="common">American house dust mite</name>
    <dbReference type="NCBI Taxonomy" id="6954"/>
    <lineage>
        <taxon>Eukaryota</taxon>
        <taxon>Metazoa</taxon>
        <taxon>Ecdysozoa</taxon>
        <taxon>Arthropoda</taxon>
        <taxon>Chelicerata</taxon>
        <taxon>Arachnida</taxon>
        <taxon>Acari</taxon>
        <taxon>Acariformes</taxon>
        <taxon>Sarcoptiformes</taxon>
        <taxon>Astigmata</taxon>
        <taxon>Psoroptidia</taxon>
        <taxon>Analgoidea</taxon>
        <taxon>Pyroglyphidae</taxon>
        <taxon>Dermatophagoidinae</taxon>
        <taxon>Dermatophagoides</taxon>
    </lineage>
</organism>
<dbReference type="OrthoDB" id="2333384at2759"/>
<feature type="region of interest" description="Disordered" evidence="2">
    <location>
        <begin position="1"/>
        <end position="23"/>
    </location>
</feature>
<evidence type="ECO:0000259" key="3">
    <source>
        <dbReference type="SMART" id="SM01017"/>
    </source>
</evidence>
<name>A0A922HWJ5_DERFA</name>
<comment type="similarity">
    <text evidence="1">Belongs to the arrestin family.</text>
</comment>
<dbReference type="EMBL" id="SDOV01000009">
    <property type="protein sequence ID" value="KAH7637199.1"/>
    <property type="molecule type" value="Genomic_DNA"/>
</dbReference>
<dbReference type="InterPro" id="IPR011021">
    <property type="entry name" value="Arrestin-like_N"/>
</dbReference>
<dbReference type="InterPro" id="IPR050357">
    <property type="entry name" value="Arrestin_domain-protein"/>
</dbReference>
<reference evidence="4" key="3">
    <citation type="journal article" date="2021" name="World Allergy Organ. J.">
        <title>Chromosome-level assembly of Dermatophagoides farinae genome and transcriptome reveals two novel allergens Der f 37 and Der f 39.</title>
        <authorList>
            <person name="Chen J."/>
            <person name="Cai Z."/>
            <person name="Fan D."/>
            <person name="Hu J."/>
            <person name="Hou Y."/>
            <person name="He Y."/>
            <person name="Zhang Z."/>
            <person name="Zhao Z."/>
            <person name="Gao P."/>
            <person name="Hu W."/>
            <person name="Sun J."/>
            <person name="Li J."/>
            <person name="Ji K."/>
        </authorList>
    </citation>
    <scope>NUCLEOTIDE SEQUENCE</scope>
    <source>
        <strain evidence="4">JKM2019</strain>
    </source>
</reference>
<comment type="caution">
    <text evidence="5">The sequence shown here is derived from an EMBL/GenBank/DDBJ whole genome shotgun (WGS) entry which is preliminary data.</text>
</comment>